<evidence type="ECO:0000256" key="2">
    <source>
        <dbReference type="ARBA" id="ARBA00022448"/>
    </source>
</evidence>
<evidence type="ECO:0000256" key="5">
    <source>
        <dbReference type="ARBA" id="ARBA00022989"/>
    </source>
</evidence>
<feature type="transmembrane region" description="Helical" evidence="7">
    <location>
        <begin position="49"/>
        <end position="68"/>
    </location>
</feature>
<feature type="transmembrane region" description="Helical" evidence="7">
    <location>
        <begin position="173"/>
        <end position="192"/>
    </location>
</feature>
<dbReference type="OrthoDB" id="7283966at2"/>
<keyword evidence="5 7" id="KW-1133">Transmembrane helix</keyword>
<evidence type="ECO:0000256" key="7">
    <source>
        <dbReference type="SAM" id="Phobius"/>
    </source>
</evidence>
<evidence type="ECO:0000256" key="3">
    <source>
        <dbReference type="ARBA" id="ARBA00022475"/>
    </source>
</evidence>
<feature type="transmembrane region" description="Helical" evidence="7">
    <location>
        <begin position="374"/>
        <end position="396"/>
    </location>
</feature>
<evidence type="ECO:0000313" key="10">
    <source>
        <dbReference type="Proteomes" id="UP000295122"/>
    </source>
</evidence>
<name>A0A4R7CBD2_9HYPH</name>
<feature type="transmembrane region" description="Helical" evidence="7">
    <location>
        <begin position="12"/>
        <end position="29"/>
    </location>
</feature>
<keyword evidence="3" id="KW-1003">Cell membrane</keyword>
<dbReference type="GO" id="GO:0022857">
    <property type="term" value="F:transmembrane transporter activity"/>
    <property type="evidence" value="ECO:0007669"/>
    <property type="project" value="InterPro"/>
</dbReference>
<dbReference type="GO" id="GO:0005886">
    <property type="term" value="C:plasma membrane"/>
    <property type="evidence" value="ECO:0007669"/>
    <property type="project" value="UniProtKB-SubCell"/>
</dbReference>
<accession>A0A4R7CBD2</accession>
<feature type="domain" description="Major facilitator superfamily (MFS) profile" evidence="8">
    <location>
        <begin position="1"/>
        <end position="399"/>
    </location>
</feature>
<dbReference type="Proteomes" id="UP000295122">
    <property type="component" value="Unassembled WGS sequence"/>
</dbReference>
<comment type="caution">
    <text evidence="9">The sequence shown here is derived from an EMBL/GenBank/DDBJ whole genome shotgun (WGS) entry which is preliminary data.</text>
</comment>
<feature type="transmembrane region" description="Helical" evidence="7">
    <location>
        <begin position="310"/>
        <end position="333"/>
    </location>
</feature>
<gene>
    <name evidence="9" type="ORF">EV668_1339</name>
</gene>
<protein>
    <submittedName>
        <fullName evidence="9">Putative MFS family arabinose efflux permease</fullName>
    </submittedName>
</protein>
<dbReference type="InterPro" id="IPR036259">
    <property type="entry name" value="MFS_trans_sf"/>
</dbReference>
<evidence type="ECO:0000259" key="8">
    <source>
        <dbReference type="PROSITE" id="PS50850"/>
    </source>
</evidence>
<keyword evidence="6 7" id="KW-0472">Membrane</keyword>
<dbReference type="RefSeq" id="WP_133769004.1">
    <property type="nucleotide sequence ID" value="NZ_SNZR01000011.1"/>
</dbReference>
<dbReference type="PROSITE" id="PS50850">
    <property type="entry name" value="MFS"/>
    <property type="match status" value="1"/>
</dbReference>
<dbReference type="InterPro" id="IPR020846">
    <property type="entry name" value="MFS_dom"/>
</dbReference>
<dbReference type="AlphaFoldDB" id="A0A4R7CBD2"/>
<dbReference type="PANTHER" id="PTHR23513">
    <property type="entry name" value="INTEGRAL MEMBRANE EFFLUX PROTEIN-RELATED"/>
    <property type="match status" value="1"/>
</dbReference>
<feature type="transmembrane region" description="Helical" evidence="7">
    <location>
        <begin position="259"/>
        <end position="278"/>
    </location>
</feature>
<keyword evidence="4 7" id="KW-0812">Transmembrane</keyword>
<dbReference type="Gene3D" id="1.20.1250.20">
    <property type="entry name" value="MFS general substrate transporter like domains"/>
    <property type="match status" value="1"/>
</dbReference>
<evidence type="ECO:0000256" key="4">
    <source>
        <dbReference type="ARBA" id="ARBA00022692"/>
    </source>
</evidence>
<comment type="subcellular location">
    <subcellularLocation>
        <location evidence="1">Cell membrane</location>
        <topology evidence="1">Multi-pass membrane protein</topology>
    </subcellularLocation>
</comment>
<reference evidence="9 10" key="1">
    <citation type="submission" date="2019-03" db="EMBL/GenBank/DDBJ databases">
        <title>Genomic Encyclopedia of Type Strains, Phase IV (KMG-IV): sequencing the most valuable type-strain genomes for metagenomic binning, comparative biology and taxonomic classification.</title>
        <authorList>
            <person name="Goeker M."/>
        </authorList>
    </citation>
    <scope>NUCLEOTIDE SEQUENCE [LARGE SCALE GENOMIC DNA]</scope>
    <source>
        <strain evidence="9 10">DSM 25903</strain>
    </source>
</reference>
<dbReference type="EMBL" id="SNZR01000011">
    <property type="protein sequence ID" value="TDR94067.1"/>
    <property type="molecule type" value="Genomic_DNA"/>
</dbReference>
<dbReference type="PANTHER" id="PTHR23513:SF11">
    <property type="entry name" value="STAPHYLOFERRIN A TRANSPORTER"/>
    <property type="match status" value="1"/>
</dbReference>
<feature type="transmembrane region" description="Helical" evidence="7">
    <location>
        <begin position="345"/>
        <end position="368"/>
    </location>
</feature>
<feature type="transmembrane region" description="Helical" evidence="7">
    <location>
        <begin position="285"/>
        <end position="304"/>
    </location>
</feature>
<feature type="transmembrane region" description="Helical" evidence="7">
    <location>
        <begin position="225"/>
        <end position="247"/>
    </location>
</feature>
<dbReference type="InterPro" id="IPR010290">
    <property type="entry name" value="TM_effector"/>
</dbReference>
<dbReference type="CDD" id="cd06173">
    <property type="entry name" value="MFS_MefA_like"/>
    <property type="match status" value="1"/>
</dbReference>
<sequence>MSAVFRSLAGFNYRVWAAGALVSNIGTWMQRTGQDWIVLAELTDRNATAVGIVMGLQFGPQILLLPVTGWAADRFDRRRLLFATQAAMGLLALGLGALVVTGLVALWHVFVFAFLLGCVSAFDAPARQTFVSDLVDEAHLSNAVALNSASFNLGRTIGPAIAGFVIAAAGSGWVFLANALSFVPVLVALGLLRRVGAGARVRPILTAGSLTDGLRYVSGRPDLRAILLMLFFIGMLGLNFPIFISSMSVQVFQVGSAEFGLLTSCMAVGSVAGALLAARRERPGILTLTGAAALFGLGLAVAAAMPNYALFGLVLVLVGIATQSFTTGANSLVQLSSEPAMRGRVMAIHMALLMGTTPVGGPLIGWVADTFGPRWAIAVGAAAGLAAAVIGLRYLVRDEGLRSAMLRSRPWRGRRP</sequence>
<proteinExistence type="predicted"/>
<evidence type="ECO:0000256" key="1">
    <source>
        <dbReference type="ARBA" id="ARBA00004651"/>
    </source>
</evidence>
<dbReference type="Pfam" id="PF05977">
    <property type="entry name" value="MFS_3"/>
    <property type="match status" value="1"/>
</dbReference>
<keyword evidence="2" id="KW-0813">Transport</keyword>
<organism evidence="9 10">
    <name type="scientific">Enterovirga rhinocerotis</name>
    <dbReference type="NCBI Taxonomy" id="1339210"/>
    <lineage>
        <taxon>Bacteria</taxon>
        <taxon>Pseudomonadati</taxon>
        <taxon>Pseudomonadota</taxon>
        <taxon>Alphaproteobacteria</taxon>
        <taxon>Hyphomicrobiales</taxon>
        <taxon>Methylobacteriaceae</taxon>
        <taxon>Enterovirga</taxon>
    </lineage>
</organism>
<evidence type="ECO:0000256" key="6">
    <source>
        <dbReference type="ARBA" id="ARBA00023136"/>
    </source>
</evidence>
<evidence type="ECO:0000313" key="9">
    <source>
        <dbReference type="EMBL" id="TDR94067.1"/>
    </source>
</evidence>
<keyword evidence="10" id="KW-1185">Reference proteome</keyword>
<dbReference type="SUPFAM" id="SSF103473">
    <property type="entry name" value="MFS general substrate transporter"/>
    <property type="match status" value="1"/>
</dbReference>